<name>A0A9P3PMJ7_LYOSH</name>
<comment type="caution">
    <text evidence="1">The sequence shown here is derived from an EMBL/GenBank/DDBJ whole genome shotgun (WGS) entry which is preliminary data.</text>
</comment>
<dbReference type="AlphaFoldDB" id="A0A9P3PMJ7"/>
<accession>A0A9P3PMJ7</accession>
<evidence type="ECO:0000313" key="2">
    <source>
        <dbReference type="Proteomes" id="UP001063166"/>
    </source>
</evidence>
<dbReference type="Proteomes" id="UP001063166">
    <property type="component" value="Unassembled WGS sequence"/>
</dbReference>
<sequence>MRMRTTFVLRRSSFKNCRRRNTPAIDIGGGGGVFTPHGSTKQLMLIATVNVPRHLDTGGIVVDDGEAKTQWEGQPAMLSHALHFRASKRARSTYRPH</sequence>
<protein>
    <submittedName>
        <fullName evidence="1">Uncharacterized protein</fullName>
    </submittedName>
</protein>
<dbReference type="EMBL" id="BRPK01000004">
    <property type="protein sequence ID" value="GLB38056.1"/>
    <property type="molecule type" value="Genomic_DNA"/>
</dbReference>
<evidence type="ECO:0000313" key="1">
    <source>
        <dbReference type="EMBL" id="GLB38056.1"/>
    </source>
</evidence>
<reference evidence="1" key="1">
    <citation type="submission" date="2022-07" db="EMBL/GenBank/DDBJ databases">
        <title>The genome of Lyophyllum shimeji provides insight into the initial evolution of ectomycorrhizal fungal genome.</title>
        <authorList>
            <person name="Kobayashi Y."/>
            <person name="Shibata T."/>
            <person name="Hirakawa H."/>
            <person name="Shigenobu S."/>
            <person name="Nishiyama T."/>
            <person name="Yamada A."/>
            <person name="Hasebe M."/>
            <person name="Kawaguchi M."/>
        </authorList>
    </citation>
    <scope>NUCLEOTIDE SEQUENCE</scope>
    <source>
        <strain evidence="1">AT787</strain>
    </source>
</reference>
<proteinExistence type="predicted"/>
<gene>
    <name evidence="1" type="ORF">LshimejAT787_0411070</name>
</gene>
<organism evidence="1 2">
    <name type="scientific">Lyophyllum shimeji</name>
    <name type="common">Hon-shimeji</name>
    <name type="synonym">Tricholoma shimeji</name>
    <dbReference type="NCBI Taxonomy" id="47721"/>
    <lineage>
        <taxon>Eukaryota</taxon>
        <taxon>Fungi</taxon>
        <taxon>Dikarya</taxon>
        <taxon>Basidiomycota</taxon>
        <taxon>Agaricomycotina</taxon>
        <taxon>Agaricomycetes</taxon>
        <taxon>Agaricomycetidae</taxon>
        <taxon>Agaricales</taxon>
        <taxon>Tricholomatineae</taxon>
        <taxon>Lyophyllaceae</taxon>
        <taxon>Lyophyllum</taxon>
    </lineage>
</organism>
<keyword evidence="2" id="KW-1185">Reference proteome</keyword>